<name>A0A841M895_9HYPH</name>
<dbReference type="RefSeq" id="WP_184223430.1">
    <property type="nucleotide sequence ID" value="NZ_JACIIU010000012.1"/>
</dbReference>
<organism evidence="1 2">
    <name type="scientific">Paenochrobactrum gallinarii</name>
    <dbReference type="NCBI Taxonomy" id="643673"/>
    <lineage>
        <taxon>Bacteria</taxon>
        <taxon>Pseudomonadati</taxon>
        <taxon>Pseudomonadota</taxon>
        <taxon>Alphaproteobacteria</taxon>
        <taxon>Hyphomicrobiales</taxon>
        <taxon>Brucellaceae</taxon>
        <taxon>Paenochrobactrum</taxon>
    </lineage>
</organism>
<protein>
    <submittedName>
        <fullName evidence="1">Uncharacterized protein</fullName>
    </submittedName>
</protein>
<evidence type="ECO:0000313" key="1">
    <source>
        <dbReference type="EMBL" id="MBB6261764.1"/>
    </source>
</evidence>
<sequence length="60" mass="6555">MHKRYEAVLEPTGLWSVFDDEEGIPAMIGDRILIGLSEEEAEEAVVVLSQPQKSAGRSVA</sequence>
<comment type="caution">
    <text evidence="1">The sequence shown here is derived from an EMBL/GenBank/DDBJ whole genome shotgun (WGS) entry which is preliminary data.</text>
</comment>
<evidence type="ECO:0000313" key="2">
    <source>
        <dbReference type="Proteomes" id="UP000555393"/>
    </source>
</evidence>
<keyword evidence="2" id="KW-1185">Reference proteome</keyword>
<dbReference type="Proteomes" id="UP000555393">
    <property type="component" value="Unassembled WGS sequence"/>
</dbReference>
<accession>A0A841M895</accession>
<dbReference type="AlphaFoldDB" id="A0A841M895"/>
<reference evidence="1 2" key="1">
    <citation type="submission" date="2020-08" db="EMBL/GenBank/DDBJ databases">
        <title>Genomic Encyclopedia of Type Strains, Phase IV (KMG-IV): sequencing the most valuable type-strain genomes for metagenomic binning, comparative biology and taxonomic classification.</title>
        <authorList>
            <person name="Goeker M."/>
        </authorList>
    </citation>
    <scope>NUCLEOTIDE SEQUENCE [LARGE SCALE GENOMIC DNA]</scope>
    <source>
        <strain evidence="1 2">DSM 22336</strain>
    </source>
</reference>
<gene>
    <name evidence="1" type="ORF">FHS77_002330</name>
</gene>
<proteinExistence type="predicted"/>
<dbReference type="EMBL" id="JACIIU010000012">
    <property type="protein sequence ID" value="MBB6261764.1"/>
    <property type="molecule type" value="Genomic_DNA"/>
</dbReference>